<gene>
    <name evidence="3" type="ORF">ACFFK0_01470</name>
</gene>
<dbReference type="GO" id="GO:0016491">
    <property type="term" value="F:oxidoreductase activity"/>
    <property type="evidence" value="ECO:0007669"/>
    <property type="project" value="UniProtKB-KW"/>
</dbReference>
<organism evidence="3 4">
    <name type="scientific">Paenibacillus chartarius</name>
    <dbReference type="NCBI Taxonomy" id="747481"/>
    <lineage>
        <taxon>Bacteria</taxon>
        <taxon>Bacillati</taxon>
        <taxon>Bacillota</taxon>
        <taxon>Bacilli</taxon>
        <taxon>Bacillales</taxon>
        <taxon>Paenibacillaceae</taxon>
        <taxon>Paenibacillus</taxon>
    </lineage>
</organism>
<dbReference type="EC" id="1.-.-.-" evidence="3"/>
<protein>
    <submittedName>
        <fullName evidence="3">MsnO8 family LLM class oxidoreductase</fullName>
        <ecNumber evidence="3">1.-.-.-</ecNumber>
    </submittedName>
</protein>
<sequence length="316" mass="34483">MTATRSWSILDFVPLLEQADAAEALQESVRLARAAEAWGFRRYWVTEHHDMPGVASTNTEVMLAYLGAHTSTIRIGSGALLLPYYKPVKAVEAFHLLAAMFPGRVDFGIGRAPGGNAHVSMALSDSYLKQVRNMPQLLDDVVSLLANRYRVEGEPVAARPLPPVPPELWLLGTNARSAQYAAERGAGYVFGQFMSAEDGETVLNSYRSKFVPSELGQKPRTIVAVGVVCAKSEEEAREVSLQGAKAAFGERAAAAADDPATSARKLVYGKPDRVIRKLDELQRQYEADELLLVTMTGTYAQRLESFRLLAEANGVI</sequence>
<evidence type="ECO:0000259" key="2">
    <source>
        <dbReference type="Pfam" id="PF00296"/>
    </source>
</evidence>
<dbReference type="NCBIfam" id="TIGR03558">
    <property type="entry name" value="oxido_grp_1"/>
    <property type="match status" value="1"/>
</dbReference>
<reference evidence="3 4" key="1">
    <citation type="submission" date="2024-09" db="EMBL/GenBank/DDBJ databases">
        <authorList>
            <person name="Sun Q."/>
            <person name="Mori K."/>
        </authorList>
    </citation>
    <scope>NUCLEOTIDE SEQUENCE [LARGE SCALE GENOMIC DNA]</scope>
    <source>
        <strain evidence="3 4">CCM 7759</strain>
    </source>
</reference>
<dbReference type="PANTHER" id="PTHR30137">
    <property type="entry name" value="LUCIFERASE-LIKE MONOOXYGENASE"/>
    <property type="match status" value="1"/>
</dbReference>
<keyword evidence="4" id="KW-1185">Reference proteome</keyword>
<evidence type="ECO:0000256" key="1">
    <source>
        <dbReference type="ARBA" id="ARBA00007789"/>
    </source>
</evidence>
<dbReference type="InterPro" id="IPR036661">
    <property type="entry name" value="Luciferase-like_sf"/>
</dbReference>
<dbReference type="CDD" id="cd00347">
    <property type="entry name" value="Flavin_utilizing_monoxygenases"/>
    <property type="match status" value="1"/>
</dbReference>
<comment type="caution">
    <text evidence="3">The sequence shown here is derived from an EMBL/GenBank/DDBJ whole genome shotgun (WGS) entry which is preliminary data.</text>
</comment>
<evidence type="ECO:0000313" key="4">
    <source>
        <dbReference type="Proteomes" id="UP001589776"/>
    </source>
</evidence>
<dbReference type="EMBL" id="JBHLWN010000012">
    <property type="protein sequence ID" value="MFC0211126.1"/>
    <property type="molecule type" value="Genomic_DNA"/>
</dbReference>
<dbReference type="RefSeq" id="WP_377467924.1">
    <property type="nucleotide sequence ID" value="NZ_JBHLWN010000012.1"/>
</dbReference>
<dbReference type="InterPro" id="IPR050766">
    <property type="entry name" value="Bact_Lucif_Oxidored"/>
</dbReference>
<feature type="domain" description="Luciferase-like" evidence="2">
    <location>
        <begin position="20"/>
        <end position="281"/>
    </location>
</feature>
<name>A0ABV6DES1_9BACL</name>
<accession>A0ABV6DES1</accession>
<dbReference type="InterPro" id="IPR011251">
    <property type="entry name" value="Luciferase-like_dom"/>
</dbReference>
<dbReference type="InterPro" id="IPR019949">
    <property type="entry name" value="CmoO-like"/>
</dbReference>
<dbReference type="Gene3D" id="3.20.20.30">
    <property type="entry name" value="Luciferase-like domain"/>
    <property type="match status" value="1"/>
</dbReference>
<comment type="similarity">
    <text evidence="1">To bacterial alkanal monooxygenase alpha and beta chains.</text>
</comment>
<dbReference type="PANTHER" id="PTHR30137:SF20">
    <property type="entry name" value="N-ACETYL-S-ALKYLCYSTEINE MONOOXYGENASE"/>
    <property type="match status" value="1"/>
</dbReference>
<dbReference type="Proteomes" id="UP001589776">
    <property type="component" value="Unassembled WGS sequence"/>
</dbReference>
<keyword evidence="3" id="KW-0560">Oxidoreductase</keyword>
<proteinExistence type="predicted"/>
<dbReference type="SUPFAM" id="SSF51679">
    <property type="entry name" value="Bacterial luciferase-like"/>
    <property type="match status" value="1"/>
</dbReference>
<evidence type="ECO:0000313" key="3">
    <source>
        <dbReference type="EMBL" id="MFC0211126.1"/>
    </source>
</evidence>
<dbReference type="Pfam" id="PF00296">
    <property type="entry name" value="Bac_luciferase"/>
    <property type="match status" value="1"/>
</dbReference>